<accession>A0AAD9TME1</accession>
<gene>
    <name evidence="1" type="ORF">Ddye_026064</name>
</gene>
<evidence type="ECO:0000313" key="1">
    <source>
        <dbReference type="EMBL" id="KAK2638269.1"/>
    </source>
</evidence>
<evidence type="ECO:0000313" key="2">
    <source>
        <dbReference type="Proteomes" id="UP001280121"/>
    </source>
</evidence>
<name>A0AAD9TME1_9ROSI</name>
<organism evidence="1 2">
    <name type="scientific">Dipteronia dyeriana</name>
    <dbReference type="NCBI Taxonomy" id="168575"/>
    <lineage>
        <taxon>Eukaryota</taxon>
        <taxon>Viridiplantae</taxon>
        <taxon>Streptophyta</taxon>
        <taxon>Embryophyta</taxon>
        <taxon>Tracheophyta</taxon>
        <taxon>Spermatophyta</taxon>
        <taxon>Magnoliopsida</taxon>
        <taxon>eudicotyledons</taxon>
        <taxon>Gunneridae</taxon>
        <taxon>Pentapetalae</taxon>
        <taxon>rosids</taxon>
        <taxon>malvids</taxon>
        <taxon>Sapindales</taxon>
        <taxon>Sapindaceae</taxon>
        <taxon>Hippocastanoideae</taxon>
        <taxon>Acereae</taxon>
        <taxon>Dipteronia</taxon>
    </lineage>
</organism>
<sequence>MLSFPLAGDQFPNSKLVVEDWKVGWRLRKELGVGNQLITSREAIAKTLHMFMDISGSERRELSERSKRFQEIVKGATSTKGGSSDANLDAFIKAITQGHAH</sequence>
<proteinExistence type="predicted"/>
<keyword evidence="2" id="KW-1185">Reference proteome</keyword>
<protein>
    <submittedName>
        <fullName evidence="1">Uncharacterized protein</fullName>
    </submittedName>
</protein>
<dbReference type="SUPFAM" id="SSF53756">
    <property type="entry name" value="UDP-Glycosyltransferase/glycogen phosphorylase"/>
    <property type="match status" value="1"/>
</dbReference>
<dbReference type="AlphaFoldDB" id="A0AAD9TME1"/>
<dbReference type="PANTHER" id="PTHR48045">
    <property type="entry name" value="UDP-GLYCOSYLTRANSFERASE 72B1"/>
    <property type="match status" value="1"/>
</dbReference>
<dbReference type="EMBL" id="JANJYI010000008">
    <property type="protein sequence ID" value="KAK2638269.1"/>
    <property type="molecule type" value="Genomic_DNA"/>
</dbReference>
<comment type="caution">
    <text evidence="1">The sequence shown here is derived from an EMBL/GenBank/DDBJ whole genome shotgun (WGS) entry which is preliminary data.</text>
</comment>
<dbReference type="PANTHER" id="PTHR48045:SF22">
    <property type="entry name" value="UDP-GLUCURONOSYL_UDP-GLUCOSYLTRANSFERASE"/>
    <property type="match status" value="1"/>
</dbReference>
<reference evidence="1" key="1">
    <citation type="journal article" date="2023" name="Plant J.">
        <title>Genome sequences and population genomics provide insights into the demographic history, inbreeding, and mutation load of two 'living fossil' tree species of Dipteronia.</title>
        <authorList>
            <person name="Feng Y."/>
            <person name="Comes H.P."/>
            <person name="Chen J."/>
            <person name="Zhu S."/>
            <person name="Lu R."/>
            <person name="Zhang X."/>
            <person name="Li P."/>
            <person name="Qiu J."/>
            <person name="Olsen K.M."/>
            <person name="Qiu Y."/>
        </authorList>
    </citation>
    <scope>NUCLEOTIDE SEQUENCE</scope>
    <source>
        <strain evidence="1">KIB01</strain>
    </source>
</reference>
<dbReference type="Proteomes" id="UP001280121">
    <property type="component" value="Unassembled WGS sequence"/>
</dbReference>
<dbReference type="Gene3D" id="3.40.50.2000">
    <property type="entry name" value="Glycogen Phosphorylase B"/>
    <property type="match status" value="2"/>
</dbReference>